<accession>A0A815V002</accession>
<evidence type="ECO:0000313" key="4">
    <source>
        <dbReference type="Proteomes" id="UP000663889"/>
    </source>
</evidence>
<protein>
    <submittedName>
        <fullName evidence="2">Uncharacterized protein</fullName>
    </submittedName>
</protein>
<organism evidence="2 4">
    <name type="scientific">Rotaria sordida</name>
    <dbReference type="NCBI Taxonomy" id="392033"/>
    <lineage>
        <taxon>Eukaryota</taxon>
        <taxon>Metazoa</taxon>
        <taxon>Spiralia</taxon>
        <taxon>Gnathifera</taxon>
        <taxon>Rotifera</taxon>
        <taxon>Eurotatoria</taxon>
        <taxon>Bdelloidea</taxon>
        <taxon>Philodinida</taxon>
        <taxon>Philodinidae</taxon>
        <taxon>Rotaria</taxon>
    </lineage>
</organism>
<proteinExistence type="predicted"/>
<dbReference type="Proteomes" id="UP000663874">
    <property type="component" value="Unassembled WGS sequence"/>
</dbReference>
<comment type="caution">
    <text evidence="2">The sequence shown here is derived from an EMBL/GenBank/DDBJ whole genome shotgun (WGS) entry which is preliminary data.</text>
</comment>
<evidence type="ECO:0000313" key="2">
    <source>
        <dbReference type="EMBL" id="CAF1521114.1"/>
    </source>
</evidence>
<name>A0A815V002_9BILA</name>
<gene>
    <name evidence="3" type="ORF">FNK824_LOCUS13559</name>
    <name evidence="2" type="ORF">SEV965_LOCUS37034</name>
</gene>
<evidence type="ECO:0000256" key="1">
    <source>
        <dbReference type="SAM" id="SignalP"/>
    </source>
</evidence>
<reference evidence="2" key="1">
    <citation type="submission" date="2021-02" db="EMBL/GenBank/DDBJ databases">
        <authorList>
            <person name="Nowell W R."/>
        </authorList>
    </citation>
    <scope>NUCLEOTIDE SEQUENCE</scope>
</reference>
<feature type="chain" id="PRO_5035688157" evidence="1">
    <location>
        <begin position="24"/>
        <end position="127"/>
    </location>
</feature>
<feature type="signal peptide" evidence="1">
    <location>
        <begin position="1"/>
        <end position="23"/>
    </location>
</feature>
<dbReference type="AlphaFoldDB" id="A0A815V002"/>
<dbReference type="EMBL" id="CAJOBE010001787">
    <property type="protein sequence ID" value="CAF3774583.1"/>
    <property type="molecule type" value="Genomic_DNA"/>
</dbReference>
<sequence>MKKLIILFLGLIFILIGYHLFKSDCVNGECEKNISSRSIYLSKNLYSCIAVLVEFRITNRIITIVQNVNDHIPSTWSIQIFHGKDNEDLIKNSTLAPLIASGKLFLTFMEQVYDRARTNQLFTDPKF</sequence>
<dbReference type="EMBL" id="CAJNOU010007224">
    <property type="protein sequence ID" value="CAF1521114.1"/>
    <property type="molecule type" value="Genomic_DNA"/>
</dbReference>
<evidence type="ECO:0000313" key="3">
    <source>
        <dbReference type="EMBL" id="CAF3774583.1"/>
    </source>
</evidence>
<dbReference type="Proteomes" id="UP000663889">
    <property type="component" value="Unassembled WGS sequence"/>
</dbReference>
<keyword evidence="1" id="KW-0732">Signal</keyword>